<feature type="compositionally biased region" description="Basic and acidic residues" evidence="1">
    <location>
        <begin position="91"/>
        <end position="110"/>
    </location>
</feature>
<evidence type="ECO:0000313" key="3">
    <source>
        <dbReference type="Proteomes" id="UP001275315"/>
    </source>
</evidence>
<dbReference type="EMBL" id="JAWDIQ010000001">
    <property type="protein sequence ID" value="MDY0407918.1"/>
    <property type="molecule type" value="Genomic_DNA"/>
</dbReference>
<comment type="caution">
    <text evidence="2">The sequence shown here is derived from an EMBL/GenBank/DDBJ whole genome shotgun (WGS) entry which is preliminary data.</text>
</comment>
<name>A0ABU5CR37_9BACI</name>
<proteinExistence type="predicted"/>
<accession>A0ABU5CR37</accession>
<protein>
    <submittedName>
        <fullName evidence="2">Uncharacterized protein</fullName>
    </submittedName>
</protein>
<feature type="region of interest" description="Disordered" evidence="1">
    <location>
        <begin position="91"/>
        <end position="115"/>
    </location>
</feature>
<reference evidence="2 3" key="1">
    <citation type="submission" date="2023-10" db="EMBL/GenBank/DDBJ databases">
        <title>Virgibacillus soli CC-YMP-6 genome.</title>
        <authorList>
            <person name="Miliotis G."/>
            <person name="Sengupta P."/>
            <person name="Hameed A."/>
            <person name="Chuvochina M."/>
            <person name="Mcdonagh F."/>
            <person name="Simpson A.C."/>
            <person name="Singh N.K."/>
            <person name="Rekha P.D."/>
            <person name="Raman K."/>
            <person name="Hugenholtz P."/>
            <person name="Venkateswaran K."/>
        </authorList>
    </citation>
    <scope>NUCLEOTIDE SEQUENCE [LARGE SCALE GENOMIC DNA]</scope>
    <source>
        <strain evidence="2 3">CC-YMP-6</strain>
    </source>
</reference>
<sequence>MQGRETYGKKPFAHEPLMYIQQPHITIPKARMQHDYMTSKAGEKNIEGNIEENIEENKGEISTIQSPALKKITDRRRAQLARLERDGLDPFKTEEKEVVGEDEEKQEKQTQKMTSIKQQTIRKIRNKLHLKICHYMKSWYIWQRIRFICQSYVVKSKR</sequence>
<organism evidence="2 3">
    <name type="scientific">Paracerasibacillus soli</name>
    <dbReference type="NCBI Taxonomy" id="480284"/>
    <lineage>
        <taxon>Bacteria</taxon>
        <taxon>Bacillati</taxon>
        <taxon>Bacillota</taxon>
        <taxon>Bacilli</taxon>
        <taxon>Bacillales</taxon>
        <taxon>Bacillaceae</taxon>
        <taxon>Paracerasibacillus</taxon>
    </lineage>
</organism>
<evidence type="ECO:0000313" key="2">
    <source>
        <dbReference type="EMBL" id="MDY0407918.1"/>
    </source>
</evidence>
<keyword evidence="3" id="KW-1185">Reference proteome</keyword>
<dbReference type="Proteomes" id="UP001275315">
    <property type="component" value="Unassembled WGS sequence"/>
</dbReference>
<gene>
    <name evidence="2" type="ORF">RWD45_03950</name>
</gene>
<evidence type="ECO:0000256" key="1">
    <source>
        <dbReference type="SAM" id="MobiDB-lite"/>
    </source>
</evidence>